<sequence length="552" mass="63528">MSKPTLAIYGIKDRNDFLYPEFTHDHNLCLMQNGKILQYLQLERLTRRKYDNRLDLFLEDLIENKQIDLPDEFDFVSINSFVGNAFISKNGRFRFESSIETDLSTDLQKGFFTYQHNLRGSKEINAYNCPHELAHIFSCLPFFGKFKENSLLISLDGGSSLGNFSAFHYKTGKMNLIECHWELGYLSKFFNDNALSFQILGAKPSEHCSVPGKLMGYASFGNYDLKIENWLKEHHYFRTTWNNQDAIFNSIQKTFGIKIDNFDTKNPFFQNVAATFQYIFERDIIMKIRNLQNQTQAEYLYYSGGCALNIVTNSKIVENNFFKDVFIPPCCNDSGLSVGAATFLEWKKGNEIHLHSPYLNNVGIRSSKNKITQKTIEQTAEIIMQKGVIAVCNDNAEVGPRALGNRSMLALANDKEIAQKLSVDIKKREWYRPVAPIMLEKVFQKVTTQKMNHLAKYMLLDFTIKKDFENDLCGVTHVNKTARIQVISKQEDNPFIFKLLSYLYEKYNVLALINTSFNTQGEPIVHTSENALQSAKQMKLQAVVINNTLHKL</sequence>
<organism evidence="4 5">
    <name type="scientific">Capnocytophaga cynodegmi</name>
    <dbReference type="NCBI Taxonomy" id="28189"/>
    <lineage>
        <taxon>Bacteria</taxon>
        <taxon>Pseudomonadati</taxon>
        <taxon>Bacteroidota</taxon>
        <taxon>Flavobacteriia</taxon>
        <taxon>Flavobacteriales</taxon>
        <taxon>Flavobacteriaceae</taxon>
        <taxon>Capnocytophaga</taxon>
    </lineage>
</organism>
<dbReference type="OrthoDB" id="9780777at2"/>
<evidence type="ECO:0000313" key="5">
    <source>
        <dbReference type="Proteomes" id="UP000038083"/>
    </source>
</evidence>
<dbReference type="InterPro" id="IPR038152">
    <property type="entry name" value="Carbam_trans_C_sf"/>
</dbReference>
<dbReference type="InterPro" id="IPR051338">
    <property type="entry name" value="NodU/CmcH_Carbamoyltrnsfr"/>
</dbReference>
<dbReference type="Gene3D" id="3.30.420.40">
    <property type="match status" value="1"/>
</dbReference>
<accession>A0A0B7H4M4</accession>
<evidence type="ECO:0000259" key="2">
    <source>
        <dbReference type="Pfam" id="PF02543"/>
    </source>
</evidence>
<evidence type="ECO:0000256" key="1">
    <source>
        <dbReference type="ARBA" id="ARBA00006129"/>
    </source>
</evidence>
<dbReference type="Gene3D" id="3.90.870.20">
    <property type="entry name" value="Carbamoyltransferase, C-terminal domain"/>
    <property type="match status" value="1"/>
</dbReference>
<dbReference type="Pfam" id="PF02543">
    <property type="entry name" value="Carbam_trans_N"/>
    <property type="match status" value="1"/>
</dbReference>
<dbReference type="Pfam" id="PF16861">
    <property type="entry name" value="Carbam_trans_C"/>
    <property type="match status" value="1"/>
</dbReference>
<keyword evidence="4" id="KW-0808">Transferase</keyword>
<dbReference type="RefSeq" id="WP_018278131.1">
    <property type="nucleotide sequence ID" value="NZ_CDOF01000001.1"/>
</dbReference>
<evidence type="ECO:0000313" key="4">
    <source>
        <dbReference type="EMBL" id="CEN41911.1"/>
    </source>
</evidence>
<gene>
    <name evidence="4" type="ORF">CCYN74_80089</name>
</gene>
<dbReference type="EMBL" id="CDOG01000078">
    <property type="protein sequence ID" value="CEN41911.1"/>
    <property type="molecule type" value="Genomic_DNA"/>
</dbReference>
<protein>
    <submittedName>
        <fullName evidence="4">Carbamoyltransferase family protein</fullName>
    </submittedName>
</protein>
<dbReference type="Proteomes" id="UP000038083">
    <property type="component" value="Unassembled WGS sequence"/>
</dbReference>
<feature type="domain" description="Carbamoyltransferase" evidence="2">
    <location>
        <begin position="22"/>
        <end position="341"/>
    </location>
</feature>
<dbReference type="PANTHER" id="PTHR34847:SF1">
    <property type="entry name" value="NODULATION PROTEIN U"/>
    <property type="match status" value="1"/>
</dbReference>
<reference evidence="4 5" key="1">
    <citation type="submission" date="2015-01" db="EMBL/GenBank/DDBJ databases">
        <authorList>
            <person name="MANFREDI Pablo"/>
        </authorList>
    </citation>
    <scope>NUCLEOTIDE SEQUENCE [LARGE SCALE GENOMIC DNA]</scope>
    <source>
        <strain evidence="4 5">Ccy74</strain>
    </source>
</reference>
<dbReference type="AlphaFoldDB" id="A0A0B7H4M4"/>
<dbReference type="InterPro" id="IPR031730">
    <property type="entry name" value="Carbam_trans_C"/>
</dbReference>
<comment type="similarity">
    <text evidence="1">Belongs to the NodU/CmcH family.</text>
</comment>
<dbReference type="CDD" id="cd24033">
    <property type="entry name" value="ASKHA_NBD_NodU_CmcH-like_N"/>
    <property type="match status" value="1"/>
</dbReference>
<dbReference type="InterPro" id="IPR003696">
    <property type="entry name" value="Carbtransf_dom"/>
</dbReference>
<evidence type="ECO:0000259" key="3">
    <source>
        <dbReference type="Pfam" id="PF16861"/>
    </source>
</evidence>
<name>A0A0B7H4M4_9FLAO</name>
<dbReference type="GO" id="GO:0016740">
    <property type="term" value="F:transferase activity"/>
    <property type="evidence" value="ECO:0007669"/>
    <property type="project" value="UniProtKB-KW"/>
</dbReference>
<dbReference type="PANTHER" id="PTHR34847">
    <property type="entry name" value="NODULATION PROTEIN U"/>
    <property type="match status" value="1"/>
</dbReference>
<feature type="domain" description="Carbamoyltransferase C-terminal" evidence="3">
    <location>
        <begin position="380"/>
        <end position="549"/>
    </location>
</feature>
<proteinExistence type="inferred from homology"/>